<sequence>MFRGTTRQTVIKISDVFPGVFLDDLVVFPLDEFGIDHQNLILFSQFFQLVQNHFLPIFILQVTLQDNLGNGILNSGREILVLIRADVDMVCINTFPPQFGDNMFIVIPKIKTNDANLHVLK</sequence>
<proteinExistence type="predicted"/>
<gene>
    <name evidence="1" type="ORF">SDC9_199491</name>
</gene>
<name>A0A645IKN7_9ZZZZ</name>
<protein>
    <submittedName>
        <fullName evidence="1">Uncharacterized protein</fullName>
    </submittedName>
</protein>
<evidence type="ECO:0000313" key="1">
    <source>
        <dbReference type="EMBL" id="MPN51841.1"/>
    </source>
</evidence>
<accession>A0A645IKN7</accession>
<organism evidence="1">
    <name type="scientific">bioreactor metagenome</name>
    <dbReference type="NCBI Taxonomy" id="1076179"/>
    <lineage>
        <taxon>unclassified sequences</taxon>
        <taxon>metagenomes</taxon>
        <taxon>ecological metagenomes</taxon>
    </lineage>
</organism>
<dbReference type="AlphaFoldDB" id="A0A645IKN7"/>
<reference evidence="1" key="1">
    <citation type="submission" date="2019-08" db="EMBL/GenBank/DDBJ databases">
        <authorList>
            <person name="Kucharzyk K."/>
            <person name="Murdoch R.W."/>
            <person name="Higgins S."/>
            <person name="Loffler F."/>
        </authorList>
    </citation>
    <scope>NUCLEOTIDE SEQUENCE</scope>
</reference>
<comment type="caution">
    <text evidence="1">The sequence shown here is derived from an EMBL/GenBank/DDBJ whole genome shotgun (WGS) entry which is preliminary data.</text>
</comment>
<dbReference type="EMBL" id="VSSQ01117356">
    <property type="protein sequence ID" value="MPN51841.1"/>
    <property type="molecule type" value="Genomic_DNA"/>
</dbReference>